<evidence type="ECO:0000313" key="3">
    <source>
        <dbReference type="EMBL" id="TGN08217.1"/>
    </source>
</evidence>
<dbReference type="PANTHER" id="PTHR43630:SF2">
    <property type="entry name" value="GLYCOSYLTRANSFERASE"/>
    <property type="match status" value="1"/>
</dbReference>
<gene>
    <name evidence="3" type="ORF">EHS11_14960</name>
</gene>
<dbReference type="AlphaFoldDB" id="A0A4R9LNB9"/>
<keyword evidence="4" id="KW-1185">Reference proteome</keyword>
<dbReference type="Proteomes" id="UP000298264">
    <property type="component" value="Unassembled WGS sequence"/>
</dbReference>
<evidence type="ECO:0000256" key="1">
    <source>
        <dbReference type="ARBA" id="ARBA00038494"/>
    </source>
</evidence>
<dbReference type="RefSeq" id="WP_135765174.1">
    <property type="nucleotide sequence ID" value="NZ_RQHV01000061.1"/>
</dbReference>
<evidence type="ECO:0000313" key="4">
    <source>
        <dbReference type="Proteomes" id="UP000298264"/>
    </source>
</evidence>
<reference evidence="3" key="1">
    <citation type="journal article" date="2019" name="PLoS Negl. Trop. Dis.">
        <title>Revisiting the worldwide diversity of Leptospira species in the environment.</title>
        <authorList>
            <person name="Vincent A.T."/>
            <person name="Schiettekatte O."/>
            <person name="Bourhy P."/>
            <person name="Veyrier F.J."/>
            <person name="Picardeau M."/>
        </authorList>
    </citation>
    <scope>NUCLEOTIDE SEQUENCE [LARGE SCALE GENOMIC DNA]</scope>
    <source>
        <strain evidence="3">201400974</strain>
    </source>
</reference>
<comment type="similarity">
    <text evidence="1">Belongs to the glycosyltransferase 2 family. WaaE/KdtX subfamily.</text>
</comment>
<organism evidence="3 4">
    <name type="scientific">Leptospira ilyithenensis</name>
    <dbReference type="NCBI Taxonomy" id="2484901"/>
    <lineage>
        <taxon>Bacteria</taxon>
        <taxon>Pseudomonadati</taxon>
        <taxon>Spirochaetota</taxon>
        <taxon>Spirochaetia</taxon>
        <taxon>Leptospirales</taxon>
        <taxon>Leptospiraceae</taxon>
        <taxon>Leptospira</taxon>
    </lineage>
</organism>
<dbReference type="InterPro" id="IPR001173">
    <property type="entry name" value="Glyco_trans_2-like"/>
</dbReference>
<proteinExistence type="inferred from homology"/>
<dbReference type="OrthoDB" id="9815923at2"/>
<dbReference type="Gene3D" id="3.90.550.10">
    <property type="entry name" value="Spore Coat Polysaccharide Biosynthesis Protein SpsA, Chain A"/>
    <property type="match status" value="1"/>
</dbReference>
<evidence type="ECO:0000259" key="2">
    <source>
        <dbReference type="Pfam" id="PF00535"/>
    </source>
</evidence>
<dbReference type="SUPFAM" id="SSF53448">
    <property type="entry name" value="Nucleotide-diphospho-sugar transferases"/>
    <property type="match status" value="1"/>
</dbReference>
<feature type="domain" description="Glycosyltransferase 2-like" evidence="2">
    <location>
        <begin position="13"/>
        <end position="147"/>
    </location>
</feature>
<name>A0A4R9LNB9_9LEPT</name>
<comment type="caution">
    <text evidence="3">The sequence shown here is derived from an EMBL/GenBank/DDBJ whole genome shotgun (WGS) entry which is preliminary data.</text>
</comment>
<dbReference type="Pfam" id="PF00535">
    <property type="entry name" value="Glycos_transf_2"/>
    <property type="match status" value="1"/>
</dbReference>
<dbReference type="PANTHER" id="PTHR43630">
    <property type="entry name" value="POLY-BETA-1,6-N-ACETYL-D-GLUCOSAMINE SYNTHASE"/>
    <property type="match status" value="1"/>
</dbReference>
<keyword evidence="3" id="KW-0808">Transferase</keyword>
<dbReference type="GO" id="GO:0016740">
    <property type="term" value="F:transferase activity"/>
    <property type="evidence" value="ECO:0007669"/>
    <property type="project" value="UniProtKB-KW"/>
</dbReference>
<sequence length="277" mass="32191">MVAVFGKPKRKLSLAIITFNEEKNIQACIDSVKSIADEIVILDSLSTDKTKSIAKKNQKVRFFENSFQGHVEQKNLAISYCRHEWVLSLDADERASEELQKSILSFLEKEDVAEDGFQIARLTHHMGRWIYHSGWYPQRRYRLFRKDKAVWVGENPHDFIELKDPTKGGVLKGDILHYSFLDFSHQITTINQFSSIVSYTRYAKGHSFSLFKSILKPIGKFIEIYIMKRGYLDGIPGFYIALASSFSTFLKYAKVYELEKKFIEKPSNMRKDYGEKK</sequence>
<protein>
    <submittedName>
        <fullName evidence="3">Glycosyltransferase family 2 protein</fullName>
    </submittedName>
</protein>
<dbReference type="CDD" id="cd02511">
    <property type="entry name" value="Beta4Glucosyltransferase"/>
    <property type="match status" value="1"/>
</dbReference>
<dbReference type="InterPro" id="IPR029044">
    <property type="entry name" value="Nucleotide-diphossugar_trans"/>
</dbReference>
<dbReference type="EMBL" id="RQHV01000061">
    <property type="protein sequence ID" value="TGN08217.1"/>
    <property type="molecule type" value="Genomic_DNA"/>
</dbReference>
<accession>A0A4R9LNB9</accession>